<dbReference type="GO" id="GO:0016607">
    <property type="term" value="C:nuclear speck"/>
    <property type="evidence" value="ECO:0007669"/>
    <property type="project" value="TreeGrafter"/>
</dbReference>
<dbReference type="GO" id="GO:0043007">
    <property type="term" value="P:maintenance of rDNA"/>
    <property type="evidence" value="ECO:0007669"/>
    <property type="project" value="TreeGrafter"/>
</dbReference>
<dbReference type="GO" id="GO:0005829">
    <property type="term" value="C:cytosol"/>
    <property type="evidence" value="ECO:0007669"/>
    <property type="project" value="TreeGrafter"/>
</dbReference>
<evidence type="ECO:0000256" key="1">
    <source>
        <dbReference type="SAM" id="MobiDB-lite"/>
    </source>
</evidence>
<dbReference type="GO" id="GO:0006281">
    <property type="term" value="P:DNA repair"/>
    <property type="evidence" value="ECO:0007669"/>
    <property type="project" value="TreeGrafter"/>
</dbReference>
<dbReference type="InterPro" id="IPR032245">
    <property type="entry name" value="RMI2"/>
</dbReference>
<dbReference type="OrthoDB" id="59690at2759"/>
<name>A0A843UM66_COLES</name>
<dbReference type="InterPro" id="IPR012340">
    <property type="entry name" value="NA-bd_OB-fold"/>
</dbReference>
<accession>A0A843UM66</accession>
<protein>
    <recommendedName>
        <fullName evidence="4">RecQ-mediated genome instability protein 2</fullName>
    </recommendedName>
</protein>
<dbReference type="PANTHER" id="PTHR33962:SF1">
    <property type="entry name" value="RECQ-MEDIATED GENOME INSTABILITY PROTEIN 2"/>
    <property type="match status" value="1"/>
</dbReference>
<gene>
    <name evidence="2" type="ORF">Taro_015805</name>
</gene>
<reference evidence="2" key="1">
    <citation type="submission" date="2017-07" db="EMBL/GenBank/DDBJ databases">
        <title>Taro Niue Genome Assembly and Annotation.</title>
        <authorList>
            <person name="Atibalentja N."/>
            <person name="Keating K."/>
            <person name="Fields C.J."/>
        </authorList>
    </citation>
    <scope>NUCLEOTIDE SEQUENCE</scope>
    <source>
        <strain evidence="2">Niue_2</strain>
        <tissue evidence="2">Leaf</tissue>
    </source>
</reference>
<organism evidence="2 3">
    <name type="scientific">Colocasia esculenta</name>
    <name type="common">Wild taro</name>
    <name type="synonym">Arum esculentum</name>
    <dbReference type="NCBI Taxonomy" id="4460"/>
    <lineage>
        <taxon>Eukaryota</taxon>
        <taxon>Viridiplantae</taxon>
        <taxon>Streptophyta</taxon>
        <taxon>Embryophyta</taxon>
        <taxon>Tracheophyta</taxon>
        <taxon>Spermatophyta</taxon>
        <taxon>Magnoliopsida</taxon>
        <taxon>Liliopsida</taxon>
        <taxon>Araceae</taxon>
        <taxon>Aroideae</taxon>
        <taxon>Colocasieae</taxon>
        <taxon>Colocasia</taxon>
    </lineage>
</organism>
<dbReference type="GO" id="GO:2000042">
    <property type="term" value="P:negative regulation of double-strand break repair via homologous recombination"/>
    <property type="evidence" value="ECO:0007669"/>
    <property type="project" value="TreeGrafter"/>
</dbReference>
<dbReference type="PANTHER" id="PTHR33962">
    <property type="entry name" value="RECQ-MEDIATED GENOME INSTABILITY PROTEIN 2 RMI2"/>
    <property type="match status" value="1"/>
</dbReference>
<dbReference type="GO" id="GO:0033045">
    <property type="term" value="P:regulation of sister chromatid segregation"/>
    <property type="evidence" value="ECO:0007669"/>
    <property type="project" value="TreeGrafter"/>
</dbReference>
<dbReference type="Proteomes" id="UP000652761">
    <property type="component" value="Unassembled WGS sequence"/>
</dbReference>
<dbReference type="Gene3D" id="2.40.50.140">
    <property type="entry name" value="Nucleic acid-binding proteins"/>
    <property type="match status" value="1"/>
</dbReference>
<sequence length="154" mass="16337">MDFSLAALKLSCGALKDAVQAPATTPPPPSASSSSPASAPSTSASTLFGILFQRAWLQGVLVSAAEEGEGRSFVLDDGTGLVELCLTKEILQHEQLAAGMYVMVVGQFLPGAGDLPLIKVHKVVDLSPNPDSEAIWYLEVIEAYRLFYQSPLED</sequence>
<evidence type="ECO:0008006" key="4">
    <source>
        <dbReference type="Google" id="ProtNLM"/>
    </source>
</evidence>
<comment type="caution">
    <text evidence="2">The sequence shown here is derived from an EMBL/GenBank/DDBJ whole genome shotgun (WGS) entry which is preliminary data.</text>
</comment>
<keyword evidence="3" id="KW-1185">Reference proteome</keyword>
<dbReference type="Pfam" id="PF16100">
    <property type="entry name" value="RMI2"/>
    <property type="match status" value="1"/>
</dbReference>
<evidence type="ECO:0000313" key="3">
    <source>
        <dbReference type="Proteomes" id="UP000652761"/>
    </source>
</evidence>
<dbReference type="AlphaFoldDB" id="A0A843UM66"/>
<dbReference type="EMBL" id="NMUH01000688">
    <property type="protein sequence ID" value="MQL83316.1"/>
    <property type="molecule type" value="Genomic_DNA"/>
</dbReference>
<proteinExistence type="predicted"/>
<dbReference type="SUPFAM" id="SSF50249">
    <property type="entry name" value="Nucleic acid-binding proteins"/>
    <property type="match status" value="1"/>
</dbReference>
<evidence type="ECO:0000313" key="2">
    <source>
        <dbReference type="EMBL" id="MQL83316.1"/>
    </source>
</evidence>
<dbReference type="SMR" id="A0A843UM66"/>
<feature type="region of interest" description="Disordered" evidence="1">
    <location>
        <begin position="19"/>
        <end position="39"/>
    </location>
</feature>